<protein>
    <submittedName>
        <fullName evidence="2">Uncharacterized protein</fullName>
    </submittedName>
</protein>
<accession>A0A699SHB8</accession>
<comment type="caution">
    <text evidence="2">The sequence shown here is derived from an EMBL/GenBank/DDBJ whole genome shotgun (WGS) entry which is preliminary data.</text>
</comment>
<feature type="region of interest" description="Disordered" evidence="1">
    <location>
        <begin position="26"/>
        <end position="60"/>
    </location>
</feature>
<evidence type="ECO:0000256" key="1">
    <source>
        <dbReference type="SAM" id="MobiDB-lite"/>
    </source>
</evidence>
<evidence type="ECO:0000313" key="2">
    <source>
        <dbReference type="EMBL" id="GFC96558.1"/>
    </source>
</evidence>
<proteinExistence type="predicted"/>
<sequence>KAKCAKIQGALNAKEIEKLVEGVENAKNDEVDSTTLRQDDTQNVPGTRLEPSCNKESPEV</sequence>
<dbReference type="EMBL" id="BKCJ011160984">
    <property type="protein sequence ID" value="GFC96558.1"/>
    <property type="molecule type" value="Genomic_DNA"/>
</dbReference>
<reference evidence="2" key="1">
    <citation type="journal article" date="2019" name="Sci. Rep.">
        <title>Draft genome of Tanacetum cinerariifolium, the natural source of mosquito coil.</title>
        <authorList>
            <person name="Yamashiro T."/>
            <person name="Shiraishi A."/>
            <person name="Satake H."/>
            <person name="Nakayama K."/>
        </authorList>
    </citation>
    <scope>NUCLEOTIDE SEQUENCE</scope>
</reference>
<dbReference type="AlphaFoldDB" id="A0A699SHB8"/>
<gene>
    <name evidence="2" type="ORF">Tci_868528</name>
</gene>
<organism evidence="2">
    <name type="scientific">Tanacetum cinerariifolium</name>
    <name type="common">Dalmatian daisy</name>
    <name type="synonym">Chrysanthemum cinerariifolium</name>
    <dbReference type="NCBI Taxonomy" id="118510"/>
    <lineage>
        <taxon>Eukaryota</taxon>
        <taxon>Viridiplantae</taxon>
        <taxon>Streptophyta</taxon>
        <taxon>Embryophyta</taxon>
        <taxon>Tracheophyta</taxon>
        <taxon>Spermatophyta</taxon>
        <taxon>Magnoliopsida</taxon>
        <taxon>eudicotyledons</taxon>
        <taxon>Gunneridae</taxon>
        <taxon>Pentapetalae</taxon>
        <taxon>asterids</taxon>
        <taxon>campanulids</taxon>
        <taxon>Asterales</taxon>
        <taxon>Asteraceae</taxon>
        <taxon>Asteroideae</taxon>
        <taxon>Anthemideae</taxon>
        <taxon>Anthemidinae</taxon>
        <taxon>Tanacetum</taxon>
    </lineage>
</organism>
<feature type="compositionally biased region" description="Polar residues" evidence="1">
    <location>
        <begin position="33"/>
        <end position="45"/>
    </location>
</feature>
<feature type="non-terminal residue" evidence="2">
    <location>
        <position position="1"/>
    </location>
</feature>
<name>A0A699SHB8_TANCI</name>